<keyword evidence="1" id="KW-0812">Transmembrane</keyword>
<reference evidence="3 4" key="1">
    <citation type="journal article" date="2015" name="Geomicrobiol. J.">
        <title>Caldisalinibacter kiritimatiensis gen. nov., sp. nov., a moderately thermohalophilic thiosulfate-reducing bacterium from a hypersaline microbial mat.</title>
        <authorList>
            <person name="Ben Hania W."/>
            <person name="Joseph M."/>
            <person name="Fiebig A."/>
            <person name="Bunk B."/>
            <person name="Klenk H.-P."/>
            <person name="Fardeau M.-L."/>
            <person name="Spring S."/>
        </authorList>
    </citation>
    <scope>NUCLEOTIDE SEQUENCE [LARGE SCALE GENOMIC DNA]</scope>
    <source>
        <strain evidence="3 4">L21-TH-D2</strain>
    </source>
</reference>
<keyword evidence="1" id="KW-0472">Membrane</keyword>
<feature type="transmembrane region" description="Helical" evidence="1">
    <location>
        <begin position="12"/>
        <end position="34"/>
    </location>
</feature>
<dbReference type="eggNOG" id="COG1266">
    <property type="taxonomic scope" value="Bacteria"/>
</dbReference>
<accession>R1AY30</accession>
<keyword evidence="1" id="KW-1133">Transmembrane helix</keyword>
<evidence type="ECO:0000259" key="2">
    <source>
        <dbReference type="Pfam" id="PF02517"/>
    </source>
</evidence>
<feature type="transmembrane region" description="Helical" evidence="1">
    <location>
        <begin position="147"/>
        <end position="166"/>
    </location>
</feature>
<dbReference type="GO" id="GO:0080120">
    <property type="term" value="P:CAAX-box protein maturation"/>
    <property type="evidence" value="ECO:0007669"/>
    <property type="project" value="UniProtKB-ARBA"/>
</dbReference>
<feature type="transmembrane region" description="Helical" evidence="1">
    <location>
        <begin position="248"/>
        <end position="271"/>
    </location>
</feature>
<feature type="transmembrane region" description="Helical" evidence="1">
    <location>
        <begin position="178"/>
        <end position="199"/>
    </location>
</feature>
<dbReference type="AlphaFoldDB" id="R1AY30"/>
<dbReference type="EMBL" id="ARZA01000048">
    <property type="protein sequence ID" value="EOD01567.1"/>
    <property type="molecule type" value="Genomic_DNA"/>
</dbReference>
<dbReference type="GO" id="GO:0004175">
    <property type="term" value="F:endopeptidase activity"/>
    <property type="evidence" value="ECO:0007669"/>
    <property type="project" value="UniProtKB-ARBA"/>
</dbReference>
<dbReference type="Pfam" id="PF02517">
    <property type="entry name" value="Rce1-like"/>
    <property type="match status" value="1"/>
</dbReference>
<gene>
    <name evidence="3" type="ORF">L21TH_0370</name>
</gene>
<feature type="transmembrane region" description="Helical" evidence="1">
    <location>
        <begin position="94"/>
        <end position="116"/>
    </location>
</feature>
<evidence type="ECO:0000313" key="4">
    <source>
        <dbReference type="Proteomes" id="UP000013378"/>
    </source>
</evidence>
<dbReference type="RefSeq" id="WP_006307612.1">
    <property type="nucleotide sequence ID" value="NZ_ARZA01000048.1"/>
</dbReference>
<dbReference type="PANTHER" id="PTHR43592">
    <property type="entry name" value="CAAX AMINO TERMINAL PROTEASE"/>
    <property type="match status" value="1"/>
</dbReference>
<sequence length="290" mass="33247">MKKYLQLIGSVLLYSLIYVIPNALAGIILVFMIAVSNIEQAQNPIYIQQMVNKYIFLVTFFALIVSALILVRLLKFNKKSIIEYCNFSFVNFKVVGLLILLGFLSNLFLNSIFAFIKNNETLMNLLGARKEFFDIGESAKVMMNGNILIVVLVIGILTPVFEEILYRGVIFNRLNEDVKVETAIILQAIVFALCHFNMIQGMYTFVLGVLLALCYHWLKSIWVPIIVHMSFNTSNILMKFIILKITNIFDMLLPLIMTLALVSISFILYYIKNRKEMLSNENVKTNLQLQ</sequence>
<name>R1AY30_9FIRM</name>
<proteinExistence type="predicted"/>
<comment type="caution">
    <text evidence="3">The sequence shown here is derived from an EMBL/GenBank/DDBJ whole genome shotgun (WGS) entry which is preliminary data.</text>
</comment>
<protein>
    <recommendedName>
        <fullName evidence="2">CAAX prenyl protease 2/Lysostaphin resistance protein A-like domain-containing protein</fullName>
    </recommendedName>
</protein>
<dbReference type="PANTHER" id="PTHR43592:SF15">
    <property type="entry name" value="CAAX AMINO TERMINAL PROTEASE FAMILY PROTEIN"/>
    <property type="match status" value="1"/>
</dbReference>
<dbReference type="OrthoDB" id="4177129at2"/>
<evidence type="ECO:0000313" key="3">
    <source>
        <dbReference type="EMBL" id="EOD01567.1"/>
    </source>
</evidence>
<dbReference type="Proteomes" id="UP000013378">
    <property type="component" value="Unassembled WGS sequence"/>
</dbReference>
<organism evidence="3 4">
    <name type="scientific">Caldisalinibacter kiritimatiensis</name>
    <dbReference type="NCBI Taxonomy" id="1304284"/>
    <lineage>
        <taxon>Bacteria</taxon>
        <taxon>Bacillati</taxon>
        <taxon>Bacillota</taxon>
        <taxon>Tissierellia</taxon>
        <taxon>Tissierellales</taxon>
        <taxon>Thermohalobacteraceae</taxon>
        <taxon>Caldisalinibacter</taxon>
    </lineage>
</organism>
<dbReference type="STRING" id="1304284.L21TH_0370"/>
<keyword evidence="4" id="KW-1185">Reference proteome</keyword>
<feature type="transmembrane region" description="Helical" evidence="1">
    <location>
        <begin position="54"/>
        <end position="74"/>
    </location>
</feature>
<feature type="domain" description="CAAX prenyl protease 2/Lysostaphin resistance protein A-like" evidence="2">
    <location>
        <begin position="146"/>
        <end position="233"/>
    </location>
</feature>
<dbReference type="InterPro" id="IPR003675">
    <property type="entry name" value="Rce1/LyrA-like_dom"/>
</dbReference>
<evidence type="ECO:0000256" key="1">
    <source>
        <dbReference type="SAM" id="Phobius"/>
    </source>
</evidence>